<dbReference type="CDD" id="cd00609">
    <property type="entry name" value="AAT_like"/>
    <property type="match status" value="1"/>
</dbReference>
<proteinExistence type="inferred from homology"/>
<dbReference type="PANTHER" id="PTHR46577:SF2">
    <property type="entry name" value="TRANSCRIPTIONAL REGULATORY PROTEIN"/>
    <property type="match status" value="1"/>
</dbReference>
<dbReference type="Gene3D" id="3.90.1150.10">
    <property type="entry name" value="Aspartate Aminotransferase, domain 1"/>
    <property type="match status" value="1"/>
</dbReference>
<dbReference type="Gene3D" id="3.40.640.10">
    <property type="entry name" value="Type I PLP-dependent aspartate aminotransferase-like (Major domain)"/>
    <property type="match status" value="1"/>
</dbReference>
<evidence type="ECO:0000256" key="2">
    <source>
        <dbReference type="ARBA" id="ARBA00022898"/>
    </source>
</evidence>
<dbReference type="Gene3D" id="1.10.10.10">
    <property type="entry name" value="Winged helix-like DNA-binding domain superfamily/Winged helix DNA-binding domain"/>
    <property type="match status" value="1"/>
</dbReference>
<dbReference type="AlphaFoldDB" id="A0A545U6K5"/>
<sequence>MIQKGSDHFLYQQVIDLIQAMQTSGTLRPGDKLPSLRKLSSQLNVSIPTVKQAYVELERLGKVDARPKSGYYLRSARMGIASPKRPTFVRRPVEVRCQTLIEEAYEAVHSPNMMPLGVSHPVMASPPDKALARIMRRVLAQAGPKAMAYGPMDGYAPLKRQIAQRYLEQGVEARQEDIIITNGAQEALAIAIQCTAKAGDIVAVESPTYFGILELIENLGMMALEIPTCSLDGICLDDLQESLDAHDVKACIFSSLINNPTGSCMPERKRQRLVEIIESRNIPLIEDDVYGELHFCDEEVLPLQAYSKKGLVITCSSFSKTAAPSYRIGWMLSSRYEQKAKGFKRALSCSSSLLNQWVLTEYVRSGDFDRNIKRLRQVLRQNKERILSLIEQYFPEKTCVSNPQGGGVVWVELPPGCDSTEWFRLAVSESISITPGVLFSATGKYKRCARISYGLPWCQTVESAVKKLGELSYSLLNKKMSKAG</sequence>
<dbReference type="SUPFAM" id="SSF46785">
    <property type="entry name" value="Winged helix' DNA-binding domain"/>
    <property type="match status" value="1"/>
</dbReference>
<keyword evidence="5" id="KW-0804">Transcription</keyword>
<keyword evidence="3" id="KW-0805">Transcription regulation</keyword>
<dbReference type="InterPro" id="IPR036388">
    <property type="entry name" value="WH-like_DNA-bd_sf"/>
</dbReference>
<dbReference type="Pfam" id="PF00392">
    <property type="entry name" value="GntR"/>
    <property type="match status" value="1"/>
</dbReference>
<keyword evidence="2" id="KW-0663">Pyridoxal phosphate</keyword>
<dbReference type="CDD" id="cd07377">
    <property type="entry name" value="WHTH_GntR"/>
    <property type="match status" value="1"/>
</dbReference>
<evidence type="ECO:0000313" key="7">
    <source>
        <dbReference type="EMBL" id="TQV85102.1"/>
    </source>
</evidence>
<comment type="caution">
    <text evidence="7">The sequence shown here is derived from an EMBL/GenBank/DDBJ whole genome shotgun (WGS) entry which is preliminary data.</text>
</comment>
<dbReference type="Proteomes" id="UP000315439">
    <property type="component" value="Unassembled WGS sequence"/>
</dbReference>
<dbReference type="PROSITE" id="PS50949">
    <property type="entry name" value="HTH_GNTR"/>
    <property type="match status" value="1"/>
</dbReference>
<keyword evidence="4" id="KW-0238">DNA-binding</keyword>
<name>A0A545U6K5_9GAMM</name>
<dbReference type="EMBL" id="VIKS01000013">
    <property type="protein sequence ID" value="TQV85102.1"/>
    <property type="molecule type" value="Genomic_DNA"/>
</dbReference>
<evidence type="ECO:0000256" key="3">
    <source>
        <dbReference type="ARBA" id="ARBA00023015"/>
    </source>
</evidence>
<dbReference type="InterPro" id="IPR051446">
    <property type="entry name" value="HTH_trans_reg/aminotransferase"/>
</dbReference>
<evidence type="ECO:0000313" key="8">
    <source>
        <dbReference type="Proteomes" id="UP000315439"/>
    </source>
</evidence>
<protein>
    <submittedName>
        <fullName evidence="7">PLP-dependent aminotransferase family protein</fullName>
    </submittedName>
</protein>
<dbReference type="GO" id="GO:0003677">
    <property type="term" value="F:DNA binding"/>
    <property type="evidence" value="ECO:0007669"/>
    <property type="project" value="UniProtKB-KW"/>
</dbReference>
<reference evidence="7 8" key="1">
    <citation type="submission" date="2019-07" db="EMBL/GenBank/DDBJ databases">
        <title>Draft genome for Aliikangiella sp. M105.</title>
        <authorList>
            <person name="Wang G."/>
        </authorList>
    </citation>
    <scope>NUCLEOTIDE SEQUENCE [LARGE SCALE GENOMIC DNA]</scope>
    <source>
        <strain evidence="7 8">M105</strain>
    </source>
</reference>
<dbReference type="InterPro" id="IPR004839">
    <property type="entry name" value="Aminotransferase_I/II_large"/>
</dbReference>
<dbReference type="GO" id="GO:0008483">
    <property type="term" value="F:transaminase activity"/>
    <property type="evidence" value="ECO:0007669"/>
    <property type="project" value="UniProtKB-KW"/>
</dbReference>
<evidence type="ECO:0000256" key="5">
    <source>
        <dbReference type="ARBA" id="ARBA00023163"/>
    </source>
</evidence>
<keyword evidence="7" id="KW-0032">Aminotransferase</keyword>
<dbReference type="OrthoDB" id="9804020at2"/>
<dbReference type="SUPFAM" id="SSF53383">
    <property type="entry name" value="PLP-dependent transferases"/>
    <property type="match status" value="1"/>
</dbReference>
<dbReference type="InterPro" id="IPR015421">
    <property type="entry name" value="PyrdxlP-dep_Trfase_major"/>
</dbReference>
<dbReference type="SMART" id="SM00345">
    <property type="entry name" value="HTH_GNTR"/>
    <property type="match status" value="1"/>
</dbReference>
<organism evidence="7 8">
    <name type="scientific">Aliikangiella coralliicola</name>
    <dbReference type="NCBI Taxonomy" id="2592383"/>
    <lineage>
        <taxon>Bacteria</taxon>
        <taxon>Pseudomonadati</taxon>
        <taxon>Pseudomonadota</taxon>
        <taxon>Gammaproteobacteria</taxon>
        <taxon>Oceanospirillales</taxon>
        <taxon>Pleioneaceae</taxon>
        <taxon>Aliikangiella</taxon>
    </lineage>
</organism>
<dbReference type="InterPro" id="IPR000524">
    <property type="entry name" value="Tscrpt_reg_HTH_GntR"/>
</dbReference>
<evidence type="ECO:0000259" key="6">
    <source>
        <dbReference type="PROSITE" id="PS50949"/>
    </source>
</evidence>
<dbReference type="Pfam" id="PF00155">
    <property type="entry name" value="Aminotran_1_2"/>
    <property type="match status" value="1"/>
</dbReference>
<keyword evidence="8" id="KW-1185">Reference proteome</keyword>
<dbReference type="InterPro" id="IPR036390">
    <property type="entry name" value="WH_DNA-bd_sf"/>
</dbReference>
<dbReference type="InterPro" id="IPR015422">
    <property type="entry name" value="PyrdxlP-dep_Trfase_small"/>
</dbReference>
<gene>
    <name evidence="7" type="ORF">FLL46_21855</name>
</gene>
<dbReference type="GO" id="GO:0030170">
    <property type="term" value="F:pyridoxal phosphate binding"/>
    <property type="evidence" value="ECO:0007669"/>
    <property type="project" value="InterPro"/>
</dbReference>
<feature type="domain" description="HTH gntR-type" evidence="6">
    <location>
        <begin position="8"/>
        <end position="76"/>
    </location>
</feature>
<evidence type="ECO:0000256" key="4">
    <source>
        <dbReference type="ARBA" id="ARBA00023125"/>
    </source>
</evidence>
<dbReference type="InterPro" id="IPR015424">
    <property type="entry name" value="PyrdxlP-dep_Trfase"/>
</dbReference>
<keyword evidence="7" id="KW-0808">Transferase</keyword>
<evidence type="ECO:0000256" key="1">
    <source>
        <dbReference type="ARBA" id="ARBA00005384"/>
    </source>
</evidence>
<dbReference type="GO" id="GO:0003700">
    <property type="term" value="F:DNA-binding transcription factor activity"/>
    <property type="evidence" value="ECO:0007669"/>
    <property type="project" value="InterPro"/>
</dbReference>
<accession>A0A545U6K5</accession>
<comment type="similarity">
    <text evidence="1">In the C-terminal section; belongs to the class-I pyridoxal-phosphate-dependent aminotransferase family.</text>
</comment>
<dbReference type="PANTHER" id="PTHR46577">
    <property type="entry name" value="HTH-TYPE TRANSCRIPTIONAL REGULATORY PROTEIN GABR"/>
    <property type="match status" value="1"/>
</dbReference>